<dbReference type="AlphaFoldDB" id="A0A317WNB3"/>
<evidence type="ECO:0000256" key="1">
    <source>
        <dbReference type="SAM" id="Phobius"/>
    </source>
</evidence>
<sequence length="392" mass="43331">MDQAPGAPVVPRASPPLRTLFTHALPPILVPPTIFLGLLFALWTWKCFWIVAMQEKLLYLTWLPPFARSEKIADYKAECGPVQWQEMRIRSLDGTPLALCEGRITGDTAPMPRTGKKSSVVICYFQGNGGSTPMRLPLLSQTLRAIDASATLASSSHPPREVCYTVVALSYRGYWSSSGHPTQSGIERDVQAFLDWVVETYAAPETDLRIILWGHSLGSAIASTGLASYLSRSGDGPIAGLVLEAPTSSVKDMLINLYPQKWLPYRYLWPFLRSHWDSTMAMERMAYWGHRSDAKHGRERSNGDGLVVRPTFIPPILILSAEKDEVIPPHAANDLETAGRSLGLDITRKQVLGAMHTEASVKAEGKRALVDFILRKRVVRVSSAATRKSSTH</sequence>
<proteinExistence type="predicted"/>
<evidence type="ECO:0000259" key="2">
    <source>
        <dbReference type="Pfam" id="PF12697"/>
    </source>
</evidence>
<dbReference type="Proteomes" id="UP000247233">
    <property type="component" value="Unassembled WGS sequence"/>
</dbReference>
<keyword evidence="4" id="KW-1185">Reference proteome</keyword>
<dbReference type="EMBL" id="MSFL01000007">
    <property type="protein sequence ID" value="PWY86742.1"/>
    <property type="molecule type" value="Genomic_DNA"/>
</dbReference>
<dbReference type="OrthoDB" id="10249433at2759"/>
<dbReference type="Pfam" id="PF12697">
    <property type="entry name" value="Abhydrolase_6"/>
    <property type="match status" value="1"/>
</dbReference>
<dbReference type="STRING" id="1448321.A0A317WNB3"/>
<dbReference type="InterPro" id="IPR000073">
    <property type="entry name" value="AB_hydrolase_1"/>
</dbReference>
<organism evidence="3 4">
    <name type="scientific">Aspergillus heteromorphus CBS 117.55</name>
    <dbReference type="NCBI Taxonomy" id="1448321"/>
    <lineage>
        <taxon>Eukaryota</taxon>
        <taxon>Fungi</taxon>
        <taxon>Dikarya</taxon>
        <taxon>Ascomycota</taxon>
        <taxon>Pezizomycotina</taxon>
        <taxon>Eurotiomycetes</taxon>
        <taxon>Eurotiomycetidae</taxon>
        <taxon>Eurotiales</taxon>
        <taxon>Aspergillaceae</taxon>
        <taxon>Aspergillus</taxon>
        <taxon>Aspergillus subgen. Circumdati</taxon>
    </lineage>
</organism>
<keyword evidence="1" id="KW-0472">Membrane</keyword>
<feature type="transmembrane region" description="Helical" evidence="1">
    <location>
        <begin position="28"/>
        <end position="52"/>
    </location>
</feature>
<dbReference type="RefSeq" id="XP_025400974.1">
    <property type="nucleotide sequence ID" value="XM_025544704.1"/>
</dbReference>
<dbReference type="PANTHER" id="PTHR12277">
    <property type="entry name" value="ALPHA/BETA HYDROLASE DOMAIN-CONTAINING PROTEIN"/>
    <property type="match status" value="1"/>
</dbReference>
<dbReference type="GeneID" id="37066941"/>
<dbReference type="InterPro" id="IPR029058">
    <property type="entry name" value="AB_hydrolase_fold"/>
</dbReference>
<dbReference type="Gene3D" id="3.40.50.1820">
    <property type="entry name" value="alpha/beta hydrolase"/>
    <property type="match status" value="1"/>
</dbReference>
<name>A0A317WNB3_9EURO</name>
<dbReference type="GO" id="GO:0008474">
    <property type="term" value="F:palmitoyl-(protein) hydrolase activity"/>
    <property type="evidence" value="ECO:0007669"/>
    <property type="project" value="TreeGrafter"/>
</dbReference>
<feature type="domain" description="AB hydrolase-1" evidence="2">
    <location>
        <begin position="159"/>
        <end position="334"/>
    </location>
</feature>
<evidence type="ECO:0000313" key="3">
    <source>
        <dbReference type="EMBL" id="PWY86742.1"/>
    </source>
</evidence>
<reference evidence="3 4" key="1">
    <citation type="submission" date="2016-12" db="EMBL/GenBank/DDBJ databases">
        <title>The genomes of Aspergillus section Nigri reveals drivers in fungal speciation.</title>
        <authorList>
            <consortium name="DOE Joint Genome Institute"/>
            <person name="Vesth T.C."/>
            <person name="Nybo J."/>
            <person name="Theobald S."/>
            <person name="Brandl J."/>
            <person name="Frisvad J.C."/>
            <person name="Nielsen K.F."/>
            <person name="Lyhne E.K."/>
            <person name="Kogle M.E."/>
            <person name="Kuo A."/>
            <person name="Riley R."/>
            <person name="Clum A."/>
            <person name="Nolan M."/>
            <person name="Lipzen A."/>
            <person name="Salamov A."/>
            <person name="Henrissat B."/>
            <person name="Wiebenga A."/>
            <person name="De Vries R.P."/>
            <person name="Grigoriev I.V."/>
            <person name="Mortensen U.H."/>
            <person name="Andersen M.R."/>
            <person name="Baker S.E."/>
        </authorList>
    </citation>
    <scope>NUCLEOTIDE SEQUENCE [LARGE SCALE GENOMIC DNA]</scope>
    <source>
        <strain evidence="3 4">CBS 117.55</strain>
    </source>
</reference>
<evidence type="ECO:0000313" key="4">
    <source>
        <dbReference type="Proteomes" id="UP000247233"/>
    </source>
</evidence>
<keyword evidence="3" id="KW-0378">Hydrolase</keyword>
<keyword evidence="1" id="KW-0812">Transmembrane</keyword>
<dbReference type="GO" id="GO:0016020">
    <property type="term" value="C:membrane"/>
    <property type="evidence" value="ECO:0007669"/>
    <property type="project" value="TreeGrafter"/>
</dbReference>
<gene>
    <name evidence="3" type="ORF">BO70DRAFT_369816</name>
</gene>
<keyword evidence="1" id="KW-1133">Transmembrane helix</keyword>
<protein>
    <submittedName>
        <fullName evidence="3">Alpha/beta-hydrolase</fullName>
    </submittedName>
</protein>
<accession>A0A317WNB3</accession>
<dbReference type="PANTHER" id="PTHR12277:SF64">
    <property type="entry name" value="SUPERFAMILY HYDROLASE, PUTATIVE (AFU_ORTHOLOGUE AFUA_3G01760)-RELATED"/>
    <property type="match status" value="1"/>
</dbReference>
<dbReference type="SUPFAM" id="SSF53474">
    <property type="entry name" value="alpha/beta-Hydrolases"/>
    <property type="match status" value="1"/>
</dbReference>
<dbReference type="VEuPathDB" id="FungiDB:BO70DRAFT_369816"/>
<comment type="caution">
    <text evidence="3">The sequence shown here is derived from an EMBL/GenBank/DDBJ whole genome shotgun (WGS) entry which is preliminary data.</text>
</comment>